<dbReference type="Proteomes" id="UP000253517">
    <property type="component" value="Unassembled WGS sequence"/>
</dbReference>
<dbReference type="InterPro" id="IPR006015">
    <property type="entry name" value="Universal_stress_UspA"/>
</dbReference>
<comment type="caution">
    <text evidence="3">The sequence shown here is derived from an EMBL/GenBank/DDBJ whole genome shotgun (WGS) entry which is preliminary data.</text>
</comment>
<gene>
    <name evidence="3" type="ORF">DES35_10454</name>
</gene>
<dbReference type="PANTHER" id="PTHR46268">
    <property type="entry name" value="STRESS RESPONSE PROTEIN NHAX"/>
    <property type="match status" value="1"/>
</dbReference>
<feature type="domain" description="UspA" evidence="2">
    <location>
        <begin position="144"/>
        <end position="266"/>
    </location>
</feature>
<dbReference type="Gene3D" id="3.40.50.620">
    <property type="entry name" value="HUPs"/>
    <property type="match status" value="2"/>
</dbReference>
<dbReference type="CDD" id="cd00293">
    <property type="entry name" value="USP-like"/>
    <property type="match status" value="2"/>
</dbReference>
<dbReference type="EMBL" id="QPJS01000004">
    <property type="protein sequence ID" value="RCX02295.1"/>
    <property type="molecule type" value="Genomic_DNA"/>
</dbReference>
<dbReference type="AlphaFoldDB" id="A0A368ZZB4"/>
<dbReference type="Pfam" id="PF00582">
    <property type="entry name" value="Usp"/>
    <property type="match status" value="2"/>
</dbReference>
<comment type="similarity">
    <text evidence="1">Belongs to the universal stress protein A family.</text>
</comment>
<dbReference type="PANTHER" id="PTHR46268:SF6">
    <property type="entry name" value="UNIVERSAL STRESS PROTEIN UP12"/>
    <property type="match status" value="1"/>
</dbReference>
<dbReference type="InterPro" id="IPR006016">
    <property type="entry name" value="UspA"/>
</dbReference>
<evidence type="ECO:0000256" key="1">
    <source>
        <dbReference type="ARBA" id="ARBA00008791"/>
    </source>
</evidence>
<proteinExistence type="inferred from homology"/>
<reference evidence="3 4" key="1">
    <citation type="submission" date="2018-07" db="EMBL/GenBank/DDBJ databases">
        <title>Genomic Encyclopedia of Type Strains, Phase IV (KMG-IV): sequencing the most valuable type-strain genomes for metagenomic binning, comparative biology and taxonomic classification.</title>
        <authorList>
            <person name="Goeker M."/>
        </authorList>
    </citation>
    <scope>NUCLEOTIDE SEQUENCE [LARGE SCALE GENOMIC DNA]</scope>
    <source>
        <strain evidence="3 4">DSM 21410</strain>
    </source>
</reference>
<accession>A0A368ZZB4</accession>
<dbReference type="RefSeq" id="WP_037360556.1">
    <property type="nucleotide sequence ID" value="NZ_BHZF01000006.1"/>
</dbReference>
<name>A0A368ZZB4_9FLAO</name>
<dbReference type="InterPro" id="IPR014729">
    <property type="entry name" value="Rossmann-like_a/b/a_fold"/>
</dbReference>
<dbReference type="PRINTS" id="PR01438">
    <property type="entry name" value="UNVRSLSTRESS"/>
</dbReference>
<evidence type="ECO:0000313" key="3">
    <source>
        <dbReference type="EMBL" id="RCX02295.1"/>
    </source>
</evidence>
<feature type="domain" description="UspA" evidence="2">
    <location>
        <begin position="1"/>
        <end position="135"/>
    </location>
</feature>
<dbReference type="SUPFAM" id="SSF52402">
    <property type="entry name" value="Adenine nucleotide alpha hydrolases-like"/>
    <property type="match status" value="2"/>
</dbReference>
<organism evidence="3 4">
    <name type="scientific">Schleiferia thermophila</name>
    <dbReference type="NCBI Taxonomy" id="884107"/>
    <lineage>
        <taxon>Bacteria</taxon>
        <taxon>Pseudomonadati</taxon>
        <taxon>Bacteroidota</taxon>
        <taxon>Flavobacteriia</taxon>
        <taxon>Flavobacteriales</taxon>
        <taxon>Schleiferiaceae</taxon>
        <taxon>Schleiferia</taxon>
    </lineage>
</organism>
<evidence type="ECO:0000313" key="4">
    <source>
        <dbReference type="Proteomes" id="UP000253517"/>
    </source>
</evidence>
<sequence>MKTIIFPTDYSENANRALEFAIEFARKTGAKIIAMNAYDLPYAETVMTHSLLEIMKENSEAGMAKVAEKLKNANIPFETRCLVGNPVRLVKNLVEDEGAEMVILGTKGASGIEEILIGSNAAAILQSVTVPVITIPAGSKFNGVRKIVFGADFKSKKNSTALQQLAEIAAVFNAEVVIAHVIVNYGIDNQTVLDAKRRISDYLKGIPHRFEVLSGENVENTLLEFAEQERADMIALMSRNYSFFESIFHKSVTTKVAYHTKLPYLALHEDK</sequence>
<protein>
    <submittedName>
        <fullName evidence="3">Nucleotide-binding universal stress UspA family protein</fullName>
    </submittedName>
</protein>
<evidence type="ECO:0000259" key="2">
    <source>
        <dbReference type="Pfam" id="PF00582"/>
    </source>
</evidence>
<keyword evidence="4" id="KW-1185">Reference proteome</keyword>